<keyword evidence="2" id="KW-0732">Signal</keyword>
<gene>
    <name evidence="3" type="ORF">QIT00_20475</name>
</gene>
<organism evidence="3 4">
    <name type="scientific">Streptomyces luteolus</name>
    <dbReference type="NCBI Taxonomy" id="3043615"/>
    <lineage>
        <taxon>Bacteria</taxon>
        <taxon>Bacillati</taxon>
        <taxon>Actinomycetota</taxon>
        <taxon>Actinomycetes</taxon>
        <taxon>Kitasatosporales</taxon>
        <taxon>Streptomycetaceae</taxon>
        <taxon>Streptomyces</taxon>
    </lineage>
</organism>
<proteinExistence type="predicted"/>
<dbReference type="Proteomes" id="UP001237105">
    <property type="component" value="Unassembled WGS sequence"/>
</dbReference>
<feature type="chain" id="PRO_5046390568" description="Secreted protein" evidence="2">
    <location>
        <begin position="27"/>
        <end position="89"/>
    </location>
</feature>
<protein>
    <recommendedName>
        <fullName evidence="5">Secreted protein</fullName>
    </recommendedName>
</protein>
<evidence type="ECO:0000313" key="4">
    <source>
        <dbReference type="Proteomes" id="UP001237105"/>
    </source>
</evidence>
<evidence type="ECO:0000256" key="1">
    <source>
        <dbReference type="SAM" id="MobiDB-lite"/>
    </source>
</evidence>
<keyword evidence="4" id="KW-1185">Reference proteome</keyword>
<dbReference type="RefSeq" id="WP_282536771.1">
    <property type="nucleotide sequence ID" value="NZ_JASCIS010000020.1"/>
</dbReference>
<evidence type="ECO:0000313" key="3">
    <source>
        <dbReference type="EMBL" id="MDI3420901.1"/>
    </source>
</evidence>
<accession>A0ABT6SZR9</accession>
<evidence type="ECO:0008006" key="5">
    <source>
        <dbReference type="Google" id="ProtNLM"/>
    </source>
</evidence>
<name>A0ABT6SZR9_9ACTN</name>
<sequence>MNKFFSAAAVATSALAAVIASSPAQALASEPVPVVGEAAVSESAMAESTALSPDGAIVIRSKSMTSTGRHNCPAGSAPSGDGCAPVVKL</sequence>
<comment type="caution">
    <text evidence="3">The sequence shown here is derived from an EMBL/GenBank/DDBJ whole genome shotgun (WGS) entry which is preliminary data.</text>
</comment>
<reference evidence="3 4" key="1">
    <citation type="submission" date="2023-05" db="EMBL/GenBank/DDBJ databases">
        <title>Draft genome sequence of Streptomyces sp. B-S-A12 isolated from a cave soil in Thailand.</title>
        <authorList>
            <person name="Chamroensaksri N."/>
            <person name="Muangham S."/>
        </authorList>
    </citation>
    <scope>NUCLEOTIDE SEQUENCE [LARGE SCALE GENOMIC DNA]</scope>
    <source>
        <strain evidence="3 4">B-S-A12</strain>
    </source>
</reference>
<dbReference type="EMBL" id="JASCIS010000020">
    <property type="protein sequence ID" value="MDI3420901.1"/>
    <property type="molecule type" value="Genomic_DNA"/>
</dbReference>
<feature type="region of interest" description="Disordered" evidence="1">
    <location>
        <begin position="68"/>
        <end position="89"/>
    </location>
</feature>
<evidence type="ECO:0000256" key="2">
    <source>
        <dbReference type="SAM" id="SignalP"/>
    </source>
</evidence>
<feature type="signal peptide" evidence="2">
    <location>
        <begin position="1"/>
        <end position="26"/>
    </location>
</feature>